<gene>
    <name evidence="2" type="ORF">KSP39_PZI017136</name>
</gene>
<keyword evidence="3" id="KW-1185">Reference proteome</keyword>
<dbReference type="AlphaFoldDB" id="A0AAP0B6C8"/>
<sequence length="181" mass="19849">MGLIIFFREHGGRLTLDLFRDWCDVRTDGGERVEVRSNKNLVLLQLLSFTNCKKACLLRLHKGFENKTYKEIQEEALESKRQDLAILEANGGIWPGVRTPSHELSSDPFLDVSPAMSGSCRTSSGGESGSPTGLGMGSKSHGRRPRAVMTSPPSFRHPPCRNVSIVREATDCALSCSSLSV</sequence>
<evidence type="ECO:0000313" key="3">
    <source>
        <dbReference type="Proteomes" id="UP001418222"/>
    </source>
</evidence>
<dbReference type="GO" id="GO:0009706">
    <property type="term" value="C:chloroplast inner membrane"/>
    <property type="evidence" value="ECO:0007669"/>
    <property type="project" value="TreeGrafter"/>
</dbReference>
<dbReference type="Proteomes" id="UP001418222">
    <property type="component" value="Unassembled WGS sequence"/>
</dbReference>
<name>A0AAP0B6C8_9ASPA</name>
<dbReference type="EMBL" id="JBBWWQ010000015">
    <property type="protein sequence ID" value="KAK8928985.1"/>
    <property type="molecule type" value="Genomic_DNA"/>
</dbReference>
<dbReference type="InterPro" id="IPR037471">
    <property type="entry name" value="TIC56"/>
</dbReference>
<evidence type="ECO:0000313" key="2">
    <source>
        <dbReference type="EMBL" id="KAK8928985.1"/>
    </source>
</evidence>
<protein>
    <submittedName>
        <fullName evidence="2">Uncharacterized protein</fullName>
    </submittedName>
</protein>
<dbReference type="PANTHER" id="PTHR37755">
    <property type="entry name" value="PROTEIN TIC 56, CHLOROPLASTIC"/>
    <property type="match status" value="1"/>
</dbReference>
<comment type="caution">
    <text evidence="2">The sequence shown here is derived from an EMBL/GenBank/DDBJ whole genome shotgun (WGS) entry which is preliminary data.</text>
</comment>
<dbReference type="PANTHER" id="PTHR37755:SF1">
    <property type="entry name" value="PROTEIN TIC 56, CHLOROPLASTIC"/>
    <property type="match status" value="1"/>
</dbReference>
<reference evidence="2 3" key="1">
    <citation type="journal article" date="2022" name="Nat. Plants">
        <title>Genomes of leafy and leafless Platanthera orchids illuminate the evolution of mycoheterotrophy.</title>
        <authorList>
            <person name="Li M.H."/>
            <person name="Liu K.W."/>
            <person name="Li Z."/>
            <person name="Lu H.C."/>
            <person name="Ye Q.L."/>
            <person name="Zhang D."/>
            <person name="Wang J.Y."/>
            <person name="Li Y.F."/>
            <person name="Zhong Z.M."/>
            <person name="Liu X."/>
            <person name="Yu X."/>
            <person name="Liu D.K."/>
            <person name="Tu X.D."/>
            <person name="Liu B."/>
            <person name="Hao Y."/>
            <person name="Liao X.Y."/>
            <person name="Jiang Y.T."/>
            <person name="Sun W.H."/>
            <person name="Chen J."/>
            <person name="Chen Y.Q."/>
            <person name="Ai Y."/>
            <person name="Zhai J.W."/>
            <person name="Wu S.S."/>
            <person name="Zhou Z."/>
            <person name="Hsiao Y.Y."/>
            <person name="Wu W.L."/>
            <person name="Chen Y.Y."/>
            <person name="Lin Y.F."/>
            <person name="Hsu J.L."/>
            <person name="Li C.Y."/>
            <person name="Wang Z.W."/>
            <person name="Zhao X."/>
            <person name="Zhong W.Y."/>
            <person name="Ma X.K."/>
            <person name="Ma L."/>
            <person name="Huang J."/>
            <person name="Chen G.Z."/>
            <person name="Huang M.Z."/>
            <person name="Huang L."/>
            <person name="Peng D.H."/>
            <person name="Luo Y.B."/>
            <person name="Zou S.Q."/>
            <person name="Chen S.P."/>
            <person name="Lan S."/>
            <person name="Tsai W.C."/>
            <person name="Van de Peer Y."/>
            <person name="Liu Z.J."/>
        </authorList>
    </citation>
    <scope>NUCLEOTIDE SEQUENCE [LARGE SCALE GENOMIC DNA]</scope>
    <source>
        <strain evidence="2">Lor287</strain>
    </source>
</reference>
<feature type="compositionally biased region" description="Gly residues" evidence="1">
    <location>
        <begin position="126"/>
        <end position="136"/>
    </location>
</feature>
<evidence type="ECO:0000256" key="1">
    <source>
        <dbReference type="SAM" id="MobiDB-lite"/>
    </source>
</evidence>
<dbReference type="GO" id="GO:0045037">
    <property type="term" value="P:protein import into chloroplast stroma"/>
    <property type="evidence" value="ECO:0007669"/>
    <property type="project" value="TreeGrafter"/>
</dbReference>
<organism evidence="2 3">
    <name type="scientific">Platanthera zijinensis</name>
    <dbReference type="NCBI Taxonomy" id="2320716"/>
    <lineage>
        <taxon>Eukaryota</taxon>
        <taxon>Viridiplantae</taxon>
        <taxon>Streptophyta</taxon>
        <taxon>Embryophyta</taxon>
        <taxon>Tracheophyta</taxon>
        <taxon>Spermatophyta</taxon>
        <taxon>Magnoliopsida</taxon>
        <taxon>Liliopsida</taxon>
        <taxon>Asparagales</taxon>
        <taxon>Orchidaceae</taxon>
        <taxon>Orchidoideae</taxon>
        <taxon>Orchideae</taxon>
        <taxon>Orchidinae</taxon>
        <taxon>Platanthera</taxon>
    </lineage>
</organism>
<proteinExistence type="predicted"/>
<feature type="region of interest" description="Disordered" evidence="1">
    <location>
        <begin position="115"/>
        <end position="160"/>
    </location>
</feature>
<accession>A0AAP0B6C8</accession>